<keyword evidence="2" id="KW-1003">Cell membrane</keyword>
<dbReference type="PANTHER" id="PTHR30287">
    <property type="entry name" value="MEMBRANE COMPONENT OF PREDICTED ABC SUPERFAMILY METABOLITE UPTAKE TRANSPORTER"/>
    <property type="match status" value="1"/>
</dbReference>
<feature type="transmembrane region" description="Helical" evidence="7">
    <location>
        <begin position="422"/>
        <end position="441"/>
    </location>
</feature>
<feature type="transmembrane region" description="Helical" evidence="7">
    <location>
        <begin position="794"/>
        <end position="818"/>
    </location>
</feature>
<dbReference type="GO" id="GO:0005886">
    <property type="term" value="C:plasma membrane"/>
    <property type="evidence" value="ECO:0007669"/>
    <property type="project" value="UniProtKB-SubCell"/>
</dbReference>
<dbReference type="Pfam" id="PF12704">
    <property type="entry name" value="MacB_PCD"/>
    <property type="match status" value="1"/>
</dbReference>
<feature type="transmembrane region" description="Helical" evidence="7">
    <location>
        <begin position="830"/>
        <end position="855"/>
    </location>
</feature>
<keyword evidence="3 7" id="KW-0812">Transmembrane</keyword>
<dbReference type="Proteomes" id="UP000199706">
    <property type="component" value="Unassembled WGS sequence"/>
</dbReference>
<feature type="transmembrane region" description="Helical" evidence="7">
    <location>
        <begin position="509"/>
        <end position="531"/>
    </location>
</feature>
<evidence type="ECO:0000256" key="4">
    <source>
        <dbReference type="ARBA" id="ARBA00022989"/>
    </source>
</evidence>
<evidence type="ECO:0000256" key="2">
    <source>
        <dbReference type="ARBA" id="ARBA00022475"/>
    </source>
</evidence>
<organism evidence="10 11">
    <name type="scientific">Paraburkholderia phenazinium</name>
    <dbReference type="NCBI Taxonomy" id="60549"/>
    <lineage>
        <taxon>Bacteria</taxon>
        <taxon>Pseudomonadati</taxon>
        <taxon>Pseudomonadota</taxon>
        <taxon>Betaproteobacteria</taxon>
        <taxon>Burkholderiales</taxon>
        <taxon>Burkholderiaceae</taxon>
        <taxon>Paraburkholderia</taxon>
    </lineage>
</organism>
<feature type="transmembrane region" description="Helical" evidence="7">
    <location>
        <begin position="453"/>
        <end position="477"/>
    </location>
</feature>
<feature type="region of interest" description="Disordered" evidence="6">
    <location>
        <begin position="1"/>
        <end position="27"/>
    </location>
</feature>
<keyword evidence="4 7" id="KW-1133">Transmembrane helix</keyword>
<feature type="domain" description="MacB-like periplasmic core" evidence="9">
    <location>
        <begin position="509"/>
        <end position="711"/>
    </location>
</feature>
<protein>
    <submittedName>
        <fullName evidence="10">Putative ABC transport system permease protein</fullName>
    </submittedName>
</protein>
<sequence>MPPGTGAYGVSIRPMSDASDSPAQSVRASGGRRLARWLLEAEWRSQRGRAIVAVATIALGVALGYAVQLINSAAFNEFSAAARSLSGQADLQVRGAQPTFDESWYPRLASQAGVALASPVLEVDATVPDKNAPLKVLGIDVFKASQIAPDLVGVPASQSPMDTLADNTVFLSPAAQQWLNTGIGQRIALLSGTTSVLLRVAGGLVRARPGQRIAVMDIAAAQWRFRRLGKLSRVDLELERGVDRERFKRDLQAQLGNQLVVSETRDVESRTDRLSRAYRINMNVLALVALFTGAFLVFSTQALSVVRRRSQLAMLRVLGFTRGQLLRQILMEGALLGVLGSLAGLALGYGLASAALRFFGSDLGGGYFPGVRPQVGFEPLASAIFLVLGTTVSVLGSLAPALEAARARPAAALKAGSEEGALARLATPWPALGCLAVAGVLTQLPPVFDAPILGYLAVALLLVGGIALMPRCTAILFTAIGRSRTGRGAGTTSALSLARLANAPGQASVAMSGVLSSFALIVAMAIMVASFRVSVDEWLGHLLSANLYVRVAPNGDTGVLNLDEQAKIAATAGVKNAAFTRTSQVTLDPARPAITLLAREIDAADPGASLQMSGPVLGVAALRGATPVWVSEAMVDLYGYRLGQRVELPVGGHNQAFVVAGVWRDYVRQTGAIELRLADYRSITHDTGATDAAITVAPGASVEQVMSALRGLPFGDALQFAQPGEIRARSLTIFDRSFAVTYLLEAVAIVIGLFGVAATFSAQTLARSREFGMLRHVGVTRVQILAILAKEGGLLTALGIAMGFVLGFAISLILVFVVNPQSFHWSMSLHMPWTVLSLVAAVMLVASCATAVVAGRRAVSVDAVRAVKEDW</sequence>
<dbReference type="Pfam" id="PF02687">
    <property type="entry name" value="FtsX"/>
    <property type="match status" value="2"/>
</dbReference>
<evidence type="ECO:0000256" key="1">
    <source>
        <dbReference type="ARBA" id="ARBA00004651"/>
    </source>
</evidence>
<feature type="transmembrane region" description="Helical" evidence="7">
    <location>
        <begin position="380"/>
        <end position="402"/>
    </location>
</feature>
<name>A0A1G8JED3_9BURK</name>
<accession>A0A1G8JED3</accession>
<comment type="subcellular location">
    <subcellularLocation>
        <location evidence="1">Cell membrane</location>
        <topology evidence="1">Multi-pass membrane protein</topology>
    </subcellularLocation>
</comment>
<feature type="domain" description="ABC3 transporter permease C-terminal" evidence="8">
    <location>
        <begin position="284"/>
        <end position="407"/>
    </location>
</feature>
<keyword evidence="5 7" id="KW-0472">Membrane</keyword>
<evidence type="ECO:0000256" key="6">
    <source>
        <dbReference type="SAM" id="MobiDB-lite"/>
    </source>
</evidence>
<dbReference type="PANTHER" id="PTHR30287:SF2">
    <property type="entry name" value="BLL1001 PROTEIN"/>
    <property type="match status" value="1"/>
</dbReference>
<proteinExistence type="predicted"/>
<dbReference type="InterPro" id="IPR025857">
    <property type="entry name" value="MacB_PCD"/>
</dbReference>
<evidence type="ECO:0000256" key="3">
    <source>
        <dbReference type="ARBA" id="ARBA00022692"/>
    </source>
</evidence>
<dbReference type="InterPro" id="IPR003838">
    <property type="entry name" value="ABC3_permease_C"/>
</dbReference>
<feature type="transmembrane region" description="Helical" evidence="7">
    <location>
        <begin position="284"/>
        <end position="306"/>
    </location>
</feature>
<dbReference type="AlphaFoldDB" id="A0A1G8JED3"/>
<feature type="compositionally biased region" description="Polar residues" evidence="6">
    <location>
        <begin position="18"/>
        <end position="27"/>
    </location>
</feature>
<evidence type="ECO:0000259" key="8">
    <source>
        <dbReference type="Pfam" id="PF02687"/>
    </source>
</evidence>
<evidence type="ECO:0000259" key="9">
    <source>
        <dbReference type="Pfam" id="PF12704"/>
    </source>
</evidence>
<dbReference type="InterPro" id="IPR038766">
    <property type="entry name" value="Membrane_comp_ABC_pdt"/>
</dbReference>
<evidence type="ECO:0000313" key="11">
    <source>
        <dbReference type="Proteomes" id="UP000199706"/>
    </source>
</evidence>
<reference evidence="10 11" key="1">
    <citation type="submission" date="2016-10" db="EMBL/GenBank/DDBJ databases">
        <authorList>
            <person name="de Groot N.N."/>
        </authorList>
    </citation>
    <scope>NUCLEOTIDE SEQUENCE [LARGE SCALE GENOMIC DNA]</scope>
    <source>
        <strain evidence="10 11">LMG 2247</strain>
    </source>
</reference>
<gene>
    <name evidence="10" type="ORF">SAMN05216466_12071</name>
</gene>
<evidence type="ECO:0000256" key="7">
    <source>
        <dbReference type="SAM" id="Phobius"/>
    </source>
</evidence>
<feature type="domain" description="ABC3 transporter permease C-terminal" evidence="8">
    <location>
        <begin position="746"/>
        <end position="860"/>
    </location>
</feature>
<feature type="transmembrane region" description="Helical" evidence="7">
    <location>
        <begin position="742"/>
        <end position="766"/>
    </location>
</feature>
<dbReference type="EMBL" id="FNCJ01000020">
    <property type="protein sequence ID" value="SDI29556.1"/>
    <property type="molecule type" value="Genomic_DNA"/>
</dbReference>
<evidence type="ECO:0000256" key="5">
    <source>
        <dbReference type="ARBA" id="ARBA00023136"/>
    </source>
</evidence>
<feature type="transmembrane region" description="Helical" evidence="7">
    <location>
        <begin position="334"/>
        <end position="360"/>
    </location>
</feature>
<evidence type="ECO:0000313" key="10">
    <source>
        <dbReference type="EMBL" id="SDI29556.1"/>
    </source>
</evidence>